<evidence type="ECO:0000313" key="6">
    <source>
        <dbReference type="EMBL" id="KAJ7223022.1"/>
    </source>
</evidence>
<feature type="compositionally biased region" description="Polar residues" evidence="4">
    <location>
        <begin position="7"/>
        <end position="16"/>
    </location>
</feature>
<name>A0AAD6YLB2_9AGAR</name>
<proteinExistence type="predicted"/>
<evidence type="ECO:0000313" key="7">
    <source>
        <dbReference type="Proteomes" id="UP001219525"/>
    </source>
</evidence>
<feature type="region of interest" description="Disordered" evidence="4">
    <location>
        <begin position="679"/>
        <end position="700"/>
    </location>
</feature>
<keyword evidence="3" id="KW-0862">Zinc</keyword>
<accession>A0AAD6YLB2</accession>
<organism evidence="6 7">
    <name type="scientific">Mycena pura</name>
    <dbReference type="NCBI Taxonomy" id="153505"/>
    <lineage>
        <taxon>Eukaryota</taxon>
        <taxon>Fungi</taxon>
        <taxon>Dikarya</taxon>
        <taxon>Basidiomycota</taxon>
        <taxon>Agaricomycotina</taxon>
        <taxon>Agaricomycetes</taxon>
        <taxon>Agaricomycetidae</taxon>
        <taxon>Agaricales</taxon>
        <taxon>Marasmiineae</taxon>
        <taxon>Mycenaceae</taxon>
        <taxon>Mycena</taxon>
    </lineage>
</organism>
<dbReference type="EMBL" id="JARJCW010000006">
    <property type="protein sequence ID" value="KAJ7223022.1"/>
    <property type="molecule type" value="Genomic_DNA"/>
</dbReference>
<feature type="region of interest" description="Disordered" evidence="4">
    <location>
        <begin position="285"/>
        <end position="305"/>
    </location>
</feature>
<feature type="compositionally biased region" description="Polar residues" evidence="4">
    <location>
        <begin position="683"/>
        <end position="700"/>
    </location>
</feature>
<feature type="region of interest" description="Disordered" evidence="4">
    <location>
        <begin position="76"/>
        <end position="98"/>
    </location>
</feature>
<feature type="compositionally biased region" description="Low complexity" evidence="4">
    <location>
        <begin position="605"/>
        <end position="618"/>
    </location>
</feature>
<sequence length="700" mass="74894">MPHSRRSSTLSGSYNEFENDAPPSPASTMKSPPDFDSVLLRFQNLSTSERVPLSPLGPPFAFVESHTHDKTAANFAPRPASLDLSPQSSSSSSSELSSVGSLHSETFDAFVRTQSRVVRLSNLPHAFLSSVLAQNGLAPAAMWLLEGDFGIWAVFQTHAEACAALSLSSSCFSVAPALESDLEPQVNLKRFDRSNATSPQLYMNNNAQPTQRALHVSSPPVLHGASGVSMVPEEYMLSSNPPNPRTNFRLGDWIRNLTCIGCGCPRSSTASGAAAAAAAPDSPRSLNFAPLPPRPQVSPRFTASANSIHPPVSLSPTAYGFPPQSSPLLSRGEHQAQPTATVPVPPTLAALNKAAMSGYPLLTPSGRSFASGGKVQNISSDPLSPCIMYWPDNEPFPEQGQIRPGNLVNILQPPILNTGNRGPISHQPGDWICQKCNYLNWRRRKVCQTCLPYAEGNGDSISAAVQAERITLLTTVLAHTRLSPGAAPTPPPPSHVHPQAIGIGRSHSTTPAQAHRPFVNFSPPPQGRGAVHRSQSHSALDGQFAHGFPIYQTSPHQQPHPQYHRQHLQGLLQRPSQSARTSPVDVHAPTPAPLLPSFLNDMVQSPTLSPSSSSSADLSFEEYEDSLPSSTRSTFSQMGADSVHASPLTSIWRLDGEESKSLGAPAFPLPTRRERGLMGVDSAASSRNSSVEQLRVQISS</sequence>
<keyword evidence="7" id="KW-1185">Reference proteome</keyword>
<evidence type="ECO:0000256" key="1">
    <source>
        <dbReference type="ARBA" id="ARBA00022723"/>
    </source>
</evidence>
<evidence type="ECO:0000256" key="4">
    <source>
        <dbReference type="SAM" id="MobiDB-lite"/>
    </source>
</evidence>
<dbReference type="Proteomes" id="UP001219525">
    <property type="component" value="Unassembled WGS sequence"/>
</dbReference>
<dbReference type="Gene3D" id="4.10.1060.10">
    <property type="entry name" value="Zinc finger, RanBP2-type"/>
    <property type="match status" value="1"/>
</dbReference>
<evidence type="ECO:0000259" key="5">
    <source>
        <dbReference type="PROSITE" id="PS01358"/>
    </source>
</evidence>
<gene>
    <name evidence="6" type="ORF">GGX14DRAFT_426572</name>
</gene>
<keyword evidence="1" id="KW-0479">Metal-binding</keyword>
<keyword evidence="2" id="KW-0863">Zinc-finger</keyword>
<dbReference type="InterPro" id="IPR036443">
    <property type="entry name" value="Znf_RanBP2_sf"/>
</dbReference>
<dbReference type="PROSITE" id="PS01358">
    <property type="entry name" value="ZF_RANBP2_1"/>
    <property type="match status" value="1"/>
</dbReference>
<dbReference type="InterPro" id="IPR001876">
    <property type="entry name" value="Znf_RanBP2"/>
</dbReference>
<evidence type="ECO:0000256" key="2">
    <source>
        <dbReference type="ARBA" id="ARBA00022771"/>
    </source>
</evidence>
<feature type="compositionally biased region" description="Low complexity" evidence="4">
    <location>
        <begin position="552"/>
        <end position="561"/>
    </location>
</feature>
<feature type="domain" description="RanBP2-type" evidence="5">
    <location>
        <begin position="431"/>
        <end position="450"/>
    </location>
</feature>
<reference evidence="6" key="1">
    <citation type="submission" date="2023-03" db="EMBL/GenBank/DDBJ databases">
        <title>Massive genome expansion in bonnet fungi (Mycena s.s.) driven by repeated elements and novel gene families across ecological guilds.</title>
        <authorList>
            <consortium name="Lawrence Berkeley National Laboratory"/>
            <person name="Harder C.B."/>
            <person name="Miyauchi S."/>
            <person name="Viragh M."/>
            <person name="Kuo A."/>
            <person name="Thoen E."/>
            <person name="Andreopoulos B."/>
            <person name="Lu D."/>
            <person name="Skrede I."/>
            <person name="Drula E."/>
            <person name="Henrissat B."/>
            <person name="Morin E."/>
            <person name="Kohler A."/>
            <person name="Barry K."/>
            <person name="LaButti K."/>
            <person name="Morin E."/>
            <person name="Salamov A."/>
            <person name="Lipzen A."/>
            <person name="Mereny Z."/>
            <person name="Hegedus B."/>
            <person name="Baldrian P."/>
            <person name="Stursova M."/>
            <person name="Weitz H."/>
            <person name="Taylor A."/>
            <person name="Grigoriev I.V."/>
            <person name="Nagy L.G."/>
            <person name="Martin F."/>
            <person name="Kauserud H."/>
        </authorList>
    </citation>
    <scope>NUCLEOTIDE SEQUENCE</scope>
    <source>
        <strain evidence="6">9144</strain>
    </source>
</reference>
<feature type="region of interest" description="Disordered" evidence="4">
    <location>
        <begin position="1"/>
        <end position="35"/>
    </location>
</feature>
<feature type="region of interest" description="Disordered" evidence="4">
    <location>
        <begin position="549"/>
        <end position="635"/>
    </location>
</feature>
<dbReference type="SMART" id="SM00547">
    <property type="entry name" value="ZnF_RBZ"/>
    <property type="match status" value="1"/>
</dbReference>
<evidence type="ECO:0000256" key="3">
    <source>
        <dbReference type="ARBA" id="ARBA00022833"/>
    </source>
</evidence>
<comment type="caution">
    <text evidence="6">The sequence shown here is derived from an EMBL/GenBank/DDBJ whole genome shotgun (WGS) entry which is preliminary data.</text>
</comment>
<dbReference type="AlphaFoldDB" id="A0AAD6YLB2"/>
<protein>
    <recommendedName>
        <fullName evidence="5">RanBP2-type domain-containing protein</fullName>
    </recommendedName>
</protein>
<dbReference type="GO" id="GO:0008270">
    <property type="term" value="F:zinc ion binding"/>
    <property type="evidence" value="ECO:0007669"/>
    <property type="project" value="UniProtKB-KW"/>
</dbReference>
<dbReference type="SUPFAM" id="SSF90209">
    <property type="entry name" value="Ran binding protein zinc finger-like"/>
    <property type="match status" value="1"/>
</dbReference>
<feature type="compositionally biased region" description="Low complexity" evidence="4">
    <location>
        <begin position="81"/>
        <end position="98"/>
    </location>
</feature>